<feature type="domain" description="F5/8 type C" evidence="13">
    <location>
        <begin position="195"/>
        <end position="337"/>
    </location>
</feature>
<feature type="domain" description="EGF-like" evidence="14">
    <location>
        <begin position="341"/>
        <end position="377"/>
    </location>
</feature>
<evidence type="ECO:0000256" key="8">
    <source>
        <dbReference type="ARBA" id="ARBA00023157"/>
    </source>
</evidence>
<feature type="domain" description="MAM" evidence="15">
    <location>
        <begin position="938"/>
        <end position="1099"/>
    </location>
</feature>
<gene>
    <name evidence="17" type="primary">LOC118409160</name>
</gene>
<feature type="disulfide bond" evidence="11">
    <location>
        <begin position="1127"/>
        <end position="1136"/>
    </location>
</feature>
<dbReference type="SMART" id="SM00181">
    <property type="entry name" value="EGF"/>
    <property type="match status" value="12"/>
</dbReference>
<feature type="domain" description="EGF-like" evidence="14">
    <location>
        <begin position="379"/>
        <end position="415"/>
    </location>
</feature>
<dbReference type="FunFam" id="2.10.25.10:FF:000143">
    <property type="entry name" value="Protein crumbs 1"/>
    <property type="match status" value="2"/>
</dbReference>
<feature type="domain" description="MAM" evidence="15">
    <location>
        <begin position="1459"/>
        <end position="1614"/>
    </location>
</feature>
<dbReference type="InterPro" id="IPR018097">
    <property type="entry name" value="EGF_Ca-bd_CS"/>
</dbReference>
<dbReference type="GO" id="GO:0003008">
    <property type="term" value="P:system process"/>
    <property type="evidence" value="ECO:0007669"/>
    <property type="project" value="UniProtKB-ARBA"/>
</dbReference>
<reference evidence="17" key="2">
    <citation type="submission" date="2025-08" db="UniProtKB">
        <authorList>
            <consortium name="RefSeq"/>
        </authorList>
    </citation>
    <scope>IDENTIFICATION</scope>
    <source>
        <strain evidence="17">S238N-H82</strain>
        <tissue evidence="17">Testes</tissue>
    </source>
</reference>
<dbReference type="FunFam" id="2.10.25.10:FF:000122">
    <property type="entry name" value="Protein crumbs homolog 2"/>
    <property type="match status" value="2"/>
</dbReference>
<evidence type="ECO:0000259" key="14">
    <source>
        <dbReference type="PROSITE" id="PS50026"/>
    </source>
</evidence>
<dbReference type="InterPro" id="IPR000998">
    <property type="entry name" value="MAM_dom"/>
</dbReference>
<feature type="disulfide bond" evidence="11">
    <location>
        <begin position="762"/>
        <end position="771"/>
    </location>
</feature>
<dbReference type="GO" id="GO:0016020">
    <property type="term" value="C:membrane"/>
    <property type="evidence" value="ECO:0007669"/>
    <property type="project" value="InterPro"/>
</dbReference>
<accession>A0A9J7HW98</accession>
<keyword evidence="4 11" id="KW-0245">EGF-like domain</keyword>
<dbReference type="Pfam" id="PF00629">
    <property type="entry name" value="MAM"/>
    <property type="match status" value="6"/>
</dbReference>
<dbReference type="InterPro" id="IPR000421">
    <property type="entry name" value="FA58C"/>
</dbReference>
<dbReference type="FunFam" id="2.10.25.10:FF:000434">
    <property type="entry name" value="Predicted protein"/>
    <property type="match status" value="1"/>
</dbReference>
<dbReference type="PANTHER" id="PTHR23282:SF146">
    <property type="entry name" value="RT07201P-RELATED"/>
    <property type="match status" value="1"/>
</dbReference>
<feature type="domain" description="MAM" evidence="15">
    <location>
        <begin position="425"/>
        <end position="588"/>
    </location>
</feature>
<feature type="signal peptide" evidence="12">
    <location>
        <begin position="1"/>
        <end position="22"/>
    </location>
</feature>
<dbReference type="InterPro" id="IPR001881">
    <property type="entry name" value="EGF-like_Ca-bd_dom"/>
</dbReference>
<feature type="domain" description="MAM" evidence="15">
    <location>
        <begin position="28"/>
        <end position="190"/>
    </location>
</feature>
<keyword evidence="6" id="KW-0677">Repeat</keyword>
<feature type="domain" description="EGF-like" evidence="14">
    <location>
        <begin position="582"/>
        <end position="618"/>
    </location>
</feature>
<dbReference type="InterPro" id="IPR013320">
    <property type="entry name" value="ConA-like_dom_sf"/>
</dbReference>
<dbReference type="GO" id="GO:0005509">
    <property type="term" value="F:calcium ion binding"/>
    <property type="evidence" value="ECO:0007669"/>
    <property type="project" value="InterPro"/>
</dbReference>
<dbReference type="FunFam" id="2.10.25.10:FF:000472">
    <property type="entry name" value="Uncharacterized protein, isoform A"/>
    <property type="match status" value="1"/>
</dbReference>
<dbReference type="SMART" id="SM00231">
    <property type="entry name" value="FA58C"/>
    <property type="match status" value="1"/>
</dbReference>
<feature type="disulfide bond" evidence="11">
    <location>
        <begin position="686"/>
        <end position="695"/>
    </location>
</feature>
<keyword evidence="7" id="KW-0130">Cell adhesion</keyword>
<evidence type="ECO:0000256" key="11">
    <source>
        <dbReference type="PROSITE-ProRule" id="PRU00076"/>
    </source>
</evidence>
<feature type="domain" description="MAM" evidence="15">
    <location>
        <begin position="1263"/>
        <end position="1425"/>
    </location>
</feature>
<feature type="domain" description="EGF-like" evidence="14">
    <location>
        <begin position="1419"/>
        <end position="1455"/>
    </location>
</feature>
<name>A0A9J7HW98_BRAFL</name>
<evidence type="ECO:0000256" key="10">
    <source>
        <dbReference type="ARBA" id="ARBA00055075"/>
    </source>
</evidence>
<evidence type="ECO:0000256" key="9">
    <source>
        <dbReference type="ARBA" id="ARBA00023180"/>
    </source>
</evidence>
<evidence type="ECO:0000256" key="12">
    <source>
        <dbReference type="SAM" id="SignalP"/>
    </source>
</evidence>
<feature type="domain" description="EGF-like" evidence="14">
    <location>
        <begin position="1101"/>
        <end position="1137"/>
    </location>
</feature>
<feature type="disulfide bond" evidence="11">
    <location>
        <begin position="1445"/>
        <end position="1454"/>
    </location>
</feature>
<feature type="domain" description="EGF-like" evidence="14">
    <location>
        <begin position="698"/>
        <end position="734"/>
    </location>
</feature>
<keyword evidence="8 11" id="KW-1015">Disulfide bond</keyword>
<dbReference type="InterPro" id="IPR051560">
    <property type="entry name" value="MAM_domain-containing"/>
</dbReference>
<comment type="subunit">
    <text evidence="3">Homotetramer.</text>
</comment>
<dbReference type="Gene3D" id="2.10.25.10">
    <property type="entry name" value="Laminin"/>
    <property type="match status" value="12"/>
</dbReference>
<dbReference type="PROSITE" id="PS00740">
    <property type="entry name" value="MAM_1"/>
    <property type="match status" value="1"/>
</dbReference>
<feature type="disulfide bond" evidence="11">
    <location>
        <begin position="608"/>
        <end position="617"/>
    </location>
</feature>
<feature type="disulfide bond" evidence="11">
    <location>
        <begin position="724"/>
        <end position="733"/>
    </location>
</feature>
<comment type="function">
    <text evidence="10">Forms the apical lamina, a component of the extracellular matrix.</text>
</comment>
<dbReference type="GO" id="GO:0051241">
    <property type="term" value="P:negative regulation of multicellular organismal process"/>
    <property type="evidence" value="ECO:0007669"/>
    <property type="project" value="UniProtKB-ARBA"/>
</dbReference>
<feature type="disulfide bond" evidence="11">
    <location>
        <begin position="1243"/>
        <end position="1252"/>
    </location>
</feature>
<dbReference type="GO" id="GO:0051240">
    <property type="term" value="P:positive regulation of multicellular organismal process"/>
    <property type="evidence" value="ECO:0007669"/>
    <property type="project" value="UniProtKB-ARBA"/>
</dbReference>
<protein>
    <submittedName>
        <fullName evidence="17">MAM and LDL-receptor class A domain-containing protein 1-like</fullName>
    </submittedName>
</protein>
<dbReference type="FunFam" id="2.10.25.10:FF:000109">
    <property type="entry name" value="Notch homolog 4, [Drosophila]"/>
    <property type="match status" value="1"/>
</dbReference>
<dbReference type="PROSITE" id="PS01187">
    <property type="entry name" value="EGF_CA"/>
    <property type="match status" value="4"/>
</dbReference>
<dbReference type="GeneID" id="118409160"/>
<evidence type="ECO:0000256" key="7">
    <source>
        <dbReference type="ARBA" id="ARBA00022889"/>
    </source>
</evidence>
<organism evidence="16 17">
    <name type="scientific">Branchiostoma floridae</name>
    <name type="common">Florida lancelet</name>
    <name type="synonym">Amphioxus</name>
    <dbReference type="NCBI Taxonomy" id="7739"/>
    <lineage>
        <taxon>Eukaryota</taxon>
        <taxon>Metazoa</taxon>
        <taxon>Chordata</taxon>
        <taxon>Cephalochordata</taxon>
        <taxon>Leptocardii</taxon>
        <taxon>Amphioxiformes</taxon>
        <taxon>Branchiostomatidae</taxon>
        <taxon>Branchiostoma</taxon>
    </lineage>
</organism>
<dbReference type="KEGG" id="bfo:118409160"/>
<dbReference type="PRINTS" id="PR00010">
    <property type="entry name" value="EGFBLOOD"/>
</dbReference>
<evidence type="ECO:0000256" key="2">
    <source>
        <dbReference type="ARBA" id="ARBA00009738"/>
    </source>
</evidence>
<dbReference type="InterPro" id="IPR049883">
    <property type="entry name" value="NOTCH1_EGF-like"/>
</dbReference>
<dbReference type="InterPro" id="IPR009030">
    <property type="entry name" value="Growth_fac_rcpt_cys_sf"/>
</dbReference>
<dbReference type="Proteomes" id="UP000001554">
    <property type="component" value="Chromosome 2"/>
</dbReference>
<dbReference type="PROSITE" id="PS00010">
    <property type="entry name" value="ASX_HYDROXYL"/>
    <property type="match status" value="10"/>
</dbReference>
<evidence type="ECO:0000256" key="1">
    <source>
        <dbReference type="ARBA" id="ARBA00005847"/>
    </source>
</evidence>
<feature type="chain" id="PRO_5039886611" evidence="12">
    <location>
        <begin position="23"/>
        <end position="1635"/>
    </location>
</feature>
<dbReference type="PANTHER" id="PTHR23282">
    <property type="entry name" value="APICAL ENDOSOMAL GLYCOPROTEIN PRECURSOR"/>
    <property type="match status" value="1"/>
</dbReference>
<dbReference type="Gene3D" id="2.60.120.200">
    <property type="match status" value="6"/>
</dbReference>
<dbReference type="InterPro" id="IPR013032">
    <property type="entry name" value="EGF-like_CS"/>
</dbReference>
<evidence type="ECO:0000256" key="5">
    <source>
        <dbReference type="ARBA" id="ARBA00022729"/>
    </source>
</evidence>
<dbReference type="Pfam" id="PF12661">
    <property type="entry name" value="hEGF"/>
    <property type="match status" value="3"/>
</dbReference>
<keyword evidence="5 12" id="KW-0732">Signal</keyword>
<comment type="caution">
    <text evidence="11">Lacks conserved residue(s) required for the propagation of feature annotation.</text>
</comment>
<feature type="disulfide bond" evidence="11">
    <location>
        <begin position="367"/>
        <end position="376"/>
    </location>
</feature>
<dbReference type="OrthoDB" id="283575at2759"/>
<dbReference type="SMART" id="SM00137">
    <property type="entry name" value="MAM"/>
    <property type="match status" value="6"/>
</dbReference>
<feature type="domain" description="EGF-like" evidence="14">
    <location>
        <begin position="660"/>
        <end position="696"/>
    </location>
</feature>
<feature type="domain" description="MAM" evidence="15">
    <location>
        <begin position="782"/>
        <end position="934"/>
    </location>
</feature>
<dbReference type="PROSITE" id="PS00022">
    <property type="entry name" value="EGF_1"/>
    <property type="match status" value="12"/>
</dbReference>
<evidence type="ECO:0000256" key="3">
    <source>
        <dbReference type="ARBA" id="ARBA00011881"/>
    </source>
</evidence>
<feature type="domain" description="EGF-like" evidence="14">
    <location>
        <begin position="1177"/>
        <end position="1214"/>
    </location>
</feature>
<evidence type="ECO:0000256" key="6">
    <source>
        <dbReference type="ARBA" id="ARBA00022737"/>
    </source>
</evidence>
<feature type="domain" description="EGF-like" evidence="14">
    <location>
        <begin position="1139"/>
        <end position="1175"/>
    </location>
</feature>
<feature type="disulfide bond" evidence="11">
    <location>
        <begin position="1165"/>
        <end position="1174"/>
    </location>
</feature>
<dbReference type="GO" id="GO:0007155">
    <property type="term" value="P:cell adhesion"/>
    <property type="evidence" value="ECO:0007669"/>
    <property type="project" value="UniProtKB-KW"/>
</dbReference>
<comment type="similarity">
    <text evidence="2">Belongs to the nephronectin family.</text>
</comment>
<dbReference type="InterPro" id="IPR000152">
    <property type="entry name" value="EGF-type_Asp/Asn_hydroxyl_site"/>
</dbReference>
<dbReference type="CDD" id="cd06263">
    <property type="entry name" value="MAM"/>
    <property type="match status" value="5"/>
</dbReference>
<dbReference type="CDD" id="cd00054">
    <property type="entry name" value="EGF_CA"/>
    <property type="match status" value="12"/>
</dbReference>
<evidence type="ECO:0000259" key="13">
    <source>
        <dbReference type="PROSITE" id="PS50022"/>
    </source>
</evidence>
<dbReference type="Pfam" id="PF00754">
    <property type="entry name" value="F5_F8_type_C"/>
    <property type="match status" value="1"/>
</dbReference>
<comment type="similarity">
    <text evidence="1">Belongs to the NOTCH family.</text>
</comment>
<feature type="disulfide bond" evidence="11">
    <location>
        <begin position="646"/>
        <end position="655"/>
    </location>
</feature>
<feature type="disulfide bond" evidence="11">
    <location>
        <begin position="1204"/>
        <end position="1213"/>
    </location>
</feature>
<dbReference type="Gene3D" id="2.60.120.260">
    <property type="entry name" value="Galactose-binding domain-like"/>
    <property type="match status" value="1"/>
</dbReference>
<dbReference type="InterPro" id="IPR008979">
    <property type="entry name" value="Galactose-bd-like_sf"/>
</dbReference>
<evidence type="ECO:0000313" key="16">
    <source>
        <dbReference type="Proteomes" id="UP000001554"/>
    </source>
</evidence>
<evidence type="ECO:0000259" key="15">
    <source>
        <dbReference type="PROSITE" id="PS50060"/>
    </source>
</evidence>
<dbReference type="FunFam" id="2.10.25.10:FF:000784">
    <property type="entry name" value="Uncharacterized protein"/>
    <property type="match status" value="1"/>
</dbReference>
<feature type="domain" description="EGF-like" evidence="14">
    <location>
        <begin position="736"/>
        <end position="772"/>
    </location>
</feature>
<dbReference type="PROSITE" id="PS01286">
    <property type="entry name" value="FA58C_2"/>
    <property type="match status" value="1"/>
</dbReference>
<evidence type="ECO:0000256" key="4">
    <source>
        <dbReference type="ARBA" id="ARBA00022536"/>
    </source>
</evidence>
<dbReference type="FunFam" id="2.10.25.10:FF:000004">
    <property type="entry name" value="Neurogenic locus notch 1"/>
    <property type="match status" value="1"/>
</dbReference>
<dbReference type="SUPFAM" id="SSF49785">
    <property type="entry name" value="Galactose-binding domain-like"/>
    <property type="match status" value="1"/>
</dbReference>
<dbReference type="InterPro" id="IPR000742">
    <property type="entry name" value="EGF"/>
</dbReference>
<dbReference type="SUPFAM" id="SSF57184">
    <property type="entry name" value="Growth factor receptor domain"/>
    <property type="match status" value="2"/>
</dbReference>
<dbReference type="CDD" id="cd00057">
    <property type="entry name" value="FA58C"/>
    <property type="match status" value="1"/>
</dbReference>
<dbReference type="PROSITE" id="PS01186">
    <property type="entry name" value="EGF_2"/>
    <property type="match status" value="10"/>
</dbReference>
<evidence type="ECO:0000313" key="17">
    <source>
        <dbReference type="RefSeq" id="XP_035665922.1"/>
    </source>
</evidence>
<reference evidence="16" key="1">
    <citation type="journal article" date="2020" name="Nat. Ecol. Evol.">
        <title>Deeply conserved synteny resolves early events in vertebrate evolution.</title>
        <authorList>
            <person name="Simakov O."/>
            <person name="Marletaz F."/>
            <person name="Yue J.X."/>
            <person name="O'Connell B."/>
            <person name="Jenkins J."/>
            <person name="Brandt A."/>
            <person name="Calef R."/>
            <person name="Tung C.H."/>
            <person name="Huang T.K."/>
            <person name="Schmutz J."/>
            <person name="Satoh N."/>
            <person name="Yu J.K."/>
            <person name="Putnam N.H."/>
            <person name="Green R.E."/>
            <person name="Rokhsar D.S."/>
        </authorList>
    </citation>
    <scope>NUCLEOTIDE SEQUENCE [LARGE SCALE GENOMIC DNA]</scope>
    <source>
        <strain evidence="16">S238N-H82</strain>
    </source>
</reference>
<dbReference type="PROSITE" id="PS50022">
    <property type="entry name" value="FA58C_3"/>
    <property type="match status" value="1"/>
</dbReference>
<dbReference type="Pfam" id="PF07645">
    <property type="entry name" value="EGF_CA"/>
    <property type="match status" value="1"/>
</dbReference>
<feature type="domain" description="EGF-like" evidence="14">
    <location>
        <begin position="1216"/>
        <end position="1253"/>
    </location>
</feature>
<sequence length="1635" mass="177535">MVGTSFGTWIFLVLLFKETTQQTPLVKQNCNFDVDGDLCGYIQSQGDDFDWTQDTGATPTSFTGPTDDITAGQTGTAGYYMYIETSSPQSRGDKAQLLTPLLAPTAGRCLTFYYHMKGLSVGTLNVYKVARGQQTRLWTQSGAQGNQWNYAEVDYDSKDQYQFVFEGVVSGTSGDIGLDHIIMKNGQCSGSTARCGSPLGLEDGNIMDSSIYASTSKPANPASDGRLNSGSYWSPQDSDQDPWFEVNLQSHARTVVTGVNTQGSGDTWVSKYKIQYSDGARIWTTVGDFSNVDTEFDGSQNGNRITFNEPIEARFVRIKPTLWNNNEIRLRAELYGCDAAGINECASNPCQHGSTCVDAVNWYRCYCTDGWTGDNCAQDINECSQNICQNGGVCSNTPGSYSCTCSPGFSGANCEATVLEGTNFVTCDFDTDYCGWQLGSENQLSVSREQQDGCGRYGPSGDHTQADGSGYYLCMQSGSSDPQGGTARITSPWYYDTSPRTLSFWYISKYFTSDTFLNVYLHLDGVDFDVPAVSLNRRVTDWTFVEVNVTRTQFFRVVIEAIRPGFARPQVGIDDVEISSVDSDDCASSPCKNGAVCEDLLFQFNCVCAAGWDGPTCEGNINECASNPCQHNGQCRDDVNSYTCSCTSAWAGSNCELAASQAACAGYPCQNGGVCTASGNSYSCQCASGWGGQTCVEDVDECSSSPCQNGGLCLDFFNYFNCTCVEGYTGSLCEIDIDDCASGPCVNGGTCRDGVNSFSCSCTAGFTGNDCSEVILQPLTPYLCTFDDADICNWRQAADDDTDFTWIDGQCGSNGPPGDHTRGPGGYYFCMAASTTPRDGKARLVSPYFRATSDRTLRFWYYKKSYGSSTTSVYVTSGDALGNAVWTSGTDRNDDWIMVEVDVTGMSRFRVVFESVRTGFSFADLAIDDVSIEDPARGSADFEDDLSAYMYTQATDDDMDWLRNSGGTLSSGTGPANDHTTGNGHYMYTKASLNRNKVARLESPVIQPTAGSCLQFFYHMYGSNVGTLSVFVRPSGQPLGNPVWTKTGEQGDLWLKGEYEVVIQQPFQVVFEALIGPSFSSRGDIALDDVLVEIGQCDSPDFDDCLSNPCQHGGTCQDGLGQYSCTCPSGWHGTQCELDNDACASYPCGNGGTCNDGPTGYVCICAPGWMGTDCELEINECQQHTNPCHFGTCHDLVNGFYCNCTVGWEGDSCGTDINECLSQPCMFGGACTNEINGIYTCSCLPGFQGHDCEQVLLNPDATYGCDFDTDLCSWEQDQQTDQMDFTWSSGRCGTWGPTEAHVPAPGAHFLCMETTSSAPNAVARLISPVFVPQVHINRALRFWYFKNVVGNSGFRVYLIQNGNLDPNPIWEETGRAGEWRMAEININGRSQFQIVLEGFRSGTNLLDLAIDDVTIVDPDQNECNSNPCMNGGVCTDGLFSYTCNCRPQWVGAHCSYGIGSCDFEEPLSNFAYLQDDTDDLDWTVISVASRRPSTDHTTGTGSYAYIGSAGASPGDRARLLSPILSATASSCVQFWYYMSGAGVAILNVLTRRPQQQDVLVTNITGDQGDQWRMKEVELVSNSDFVIVFEGIKGPRINGDIAIDDISVTGGACTSPGKCRRNSMEFSIIKSSFIHI</sequence>
<dbReference type="SMART" id="SM00179">
    <property type="entry name" value="EGF_CA"/>
    <property type="match status" value="12"/>
</dbReference>
<dbReference type="Pfam" id="PF00008">
    <property type="entry name" value="EGF"/>
    <property type="match status" value="8"/>
</dbReference>
<keyword evidence="9" id="KW-0325">Glycoprotein</keyword>
<keyword evidence="16" id="KW-1185">Reference proteome</keyword>
<dbReference type="PROSITE" id="PS50026">
    <property type="entry name" value="EGF_3"/>
    <property type="match status" value="12"/>
</dbReference>
<dbReference type="RefSeq" id="XP_035665922.1">
    <property type="nucleotide sequence ID" value="XM_035810029.1"/>
</dbReference>
<feature type="disulfide bond" evidence="11">
    <location>
        <begin position="405"/>
        <end position="414"/>
    </location>
</feature>
<proteinExistence type="inferred from homology"/>
<dbReference type="PROSITE" id="PS50060">
    <property type="entry name" value="MAM_2"/>
    <property type="match status" value="6"/>
</dbReference>
<dbReference type="SUPFAM" id="SSF57196">
    <property type="entry name" value="EGF/Laminin"/>
    <property type="match status" value="6"/>
</dbReference>
<feature type="domain" description="EGF-like" evidence="14">
    <location>
        <begin position="620"/>
        <end position="656"/>
    </location>
</feature>
<dbReference type="FunFam" id="2.10.25.10:FF:000471">
    <property type="entry name" value="Protein lin-12"/>
    <property type="match status" value="1"/>
</dbReference>
<dbReference type="PRINTS" id="PR00020">
    <property type="entry name" value="MAMDOMAIN"/>
</dbReference>
<dbReference type="SUPFAM" id="SSF49899">
    <property type="entry name" value="Concanavalin A-like lectins/glucanases"/>
    <property type="match status" value="6"/>
</dbReference>